<dbReference type="InterPro" id="IPR005944">
    <property type="entry name" value="Pro_iminopeptidase"/>
</dbReference>
<dbReference type="InterPro" id="IPR002410">
    <property type="entry name" value="Peptidase_S33"/>
</dbReference>
<dbReference type="EC" id="3.4.11.5" evidence="8 9"/>
<keyword evidence="6 8" id="KW-0645">Protease</keyword>
<evidence type="ECO:0000313" key="12">
    <source>
        <dbReference type="Proteomes" id="UP001056535"/>
    </source>
</evidence>
<dbReference type="PANTHER" id="PTHR43722:SF1">
    <property type="entry name" value="PROLINE IMINOPEPTIDASE"/>
    <property type="match status" value="1"/>
</dbReference>
<sequence length="315" mass="34325">MPFPAVEPLASGLLDLDDGTQLYWEESGNPAGKPMIWLHGGPGSGLGGGGYRRRPDPAVWRIIGIDQRGCGRSRPVVGAPGFDLTALTTERLIRDIEAVREHLGIEQWLVAGGSWGSTLALAYALAHPDRVSAIVLIAVTTTSRAEVSWISESVGRIFPREWEAFELASGRRPGQRVVDAYVERLADPDLTVREAAALAWCTWEDVHMSLVAGPLSPLREEDPAFRLTFATQVTWFWSHSGFLGERGILDRIGEIAHLPAVLIHGRLDVSGPLATAWELHRAWPGSQLIVIEGEGHGGDSMAEEQERAYASFARS</sequence>
<evidence type="ECO:0000256" key="9">
    <source>
        <dbReference type="RuleBase" id="RU003421"/>
    </source>
</evidence>
<evidence type="ECO:0000256" key="1">
    <source>
        <dbReference type="ARBA" id="ARBA00001585"/>
    </source>
</evidence>
<keyword evidence="5 8" id="KW-0963">Cytoplasm</keyword>
<dbReference type="SUPFAM" id="SSF53474">
    <property type="entry name" value="alpha/beta-Hydrolases"/>
    <property type="match status" value="1"/>
</dbReference>
<dbReference type="EMBL" id="CP099490">
    <property type="protein sequence ID" value="USQ77334.1"/>
    <property type="molecule type" value="Genomic_DNA"/>
</dbReference>
<dbReference type="PRINTS" id="PR00793">
    <property type="entry name" value="PROAMNOPTASE"/>
</dbReference>
<evidence type="ECO:0000256" key="6">
    <source>
        <dbReference type="ARBA" id="ARBA00022670"/>
    </source>
</evidence>
<dbReference type="PANTHER" id="PTHR43722">
    <property type="entry name" value="PROLINE IMINOPEPTIDASE"/>
    <property type="match status" value="1"/>
</dbReference>
<evidence type="ECO:0000313" key="11">
    <source>
        <dbReference type="EMBL" id="USQ77334.1"/>
    </source>
</evidence>
<accession>A0ABY4YKS5</accession>
<evidence type="ECO:0000256" key="3">
    <source>
        <dbReference type="ARBA" id="ARBA00010088"/>
    </source>
</evidence>
<dbReference type="PRINTS" id="PR00111">
    <property type="entry name" value="ABHYDROLASE"/>
</dbReference>
<proteinExistence type="inferred from homology"/>
<reference evidence="11" key="1">
    <citation type="submission" date="2022-06" db="EMBL/GenBank/DDBJ databases">
        <title>Ornithinimicrobium JY.X270.</title>
        <authorList>
            <person name="Huang Y."/>
        </authorList>
    </citation>
    <scope>NUCLEOTIDE SEQUENCE</scope>
    <source>
        <strain evidence="11">JY.X270</strain>
    </source>
</reference>
<dbReference type="NCBIfam" id="TIGR01249">
    <property type="entry name" value="pro_imino_pep_1"/>
    <property type="match status" value="1"/>
</dbReference>
<dbReference type="GO" id="GO:0004177">
    <property type="term" value="F:aminopeptidase activity"/>
    <property type="evidence" value="ECO:0007669"/>
    <property type="project" value="UniProtKB-KW"/>
</dbReference>
<evidence type="ECO:0000256" key="4">
    <source>
        <dbReference type="ARBA" id="ARBA00022438"/>
    </source>
</evidence>
<keyword evidence="7 8" id="KW-0378">Hydrolase</keyword>
<comment type="catalytic activity">
    <reaction evidence="1 8 9">
        <text>Release of N-terminal proline from a peptide.</text>
        <dbReference type="EC" id="3.4.11.5"/>
    </reaction>
</comment>
<comment type="subcellular location">
    <subcellularLocation>
        <location evidence="2 8">Cytoplasm</location>
    </subcellularLocation>
</comment>
<dbReference type="InterPro" id="IPR000073">
    <property type="entry name" value="AB_hydrolase_1"/>
</dbReference>
<dbReference type="PIRSF" id="PIRSF006431">
    <property type="entry name" value="Pept_S33"/>
    <property type="match status" value="1"/>
</dbReference>
<evidence type="ECO:0000256" key="8">
    <source>
        <dbReference type="PIRNR" id="PIRNR006431"/>
    </source>
</evidence>
<feature type="domain" description="AB hydrolase-1" evidence="10">
    <location>
        <begin position="34"/>
        <end position="296"/>
    </location>
</feature>
<dbReference type="Pfam" id="PF00561">
    <property type="entry name" value="Abhydrolase_1"/>
    <property type="match status" value="1"/>
</dbReference>
<evidence type="ECO:0000256" key="7">
    <source>
        <dbReference type="ARBA" id="ARBA00022801"/>
    </source>
</evidence>
<comment type="similarity">
    <text evidence="3 8 9">Belongs to the peptidase S33 family.</text>
</comment>
<dbReference type="RefSeq" id="WP_252622352.1">
    <property type="nucleotide sequence ID" value="NZ_CP099490.1"/>
</dbReference>
<dbReference type="Proteomes" id="UP001056535">
    <property type="component" value="Chromosome"/>
</dbReference>
<dbReference type="Gene3D" id="3.40.50.1820">
    <property type="entry name" value="alpha/beta hydrolase"/>
    <property type="match status" value="1"/>
</dbReference>
<keyword evidence="12" id="KW-1185">Reference proteome</keyword>
<evidence type="ECO:0000256" key="5">
    <source>
        <dbReference type="ARBA" id="ARBA00022490"/>
    </source>
</evidence>
<evidence type="ECO:0000259" key="10">
    <source>
        <dbReference type="Pfam" id="PF00561"/>
    </source>
</evidence>
<dbReference type="InterPro" id="IPR029058">
    <property type="entry name" value="AB_hydrolase_fold"/>
</dbReference>
<gene>
    <name evidence="11" type="primary">pip</name>
    <name evidence="11" type="ORF">NF557_05325</name>
</gene>
<protein>
    <recommendedName>
        <fullName evidence="8 9">Proline iminopeptidase</fullName>
        <shortName evidence="8">PIP</shortName>
        <ecNumber evidence="8 9">3.4.11.5</ecNumber>
    </recommendedName>
    <alternativeName>
        <fullName evidence="8">Prolyl aminopeptidase</fullName>
    </alternativeName>
</protein>
<name>A0ABY4YKS5_9MICO</name>
<evidence type="ECO:0000256" key="2">
    <source>
        <dbReference type="ARBA" id="ARBA00004496"/>
    </source>
</evidence>
<keyword evidence="4 8" id="KW-0031">Aminopeptidase</keyword>
<organism evidence="11 12">
    <name type="scientific">Ornithinimicrobium cryptoxanthini</name>
    <dbReference type="NCBI Taxonomy" id="2934161"/>
    <lineage>
        <taxon>Bacteria</taxon>
        <taxon>Bacillati</taxon>
        <taxon>Actinomycetota</taxon>
        <taxon>Actinomycetes</taxon>
        <taxon>Micrococcales</taxon>
        <taxon>Ornithinimicrobiaceae</taxon>
        <taxon>Ornithinimicrobium</taxon>
    </lineage>
</organism>